<dbReference type="Proteomes" id="UP000735302">
    <property type="component" value="Unassembled WGS sequence"/>
</dbReference>
<reference evidence="1 2" key="1">
    <citation type="journal article" date="2021" name="Elife">
        <title>Chloroplast acquisition without the gene transfer in kleptoplastic sea slugs, Plakobranchus ocellatus.</title>
        <authorList>
            <person name="Maeda T."/>
            <person name="Takahashi S."/>
            <person name="Yoshida T."/>
            <person name="Shimamura S."/>
            <person name="Takaki Y."/>
            <person name="Nagai Y."/>
            <person name="Toyoda A."/>
            <person name="Suzuki Y."/>
            <person name="Arimoto A."/>
            <person name="Ishii H."/>
            <person name="Satoh N."/>
            <person name="Nishiyama T."/>
            <person name="Hasebe M."/>
            <person name="Maruyama T."/>
            <person name="Minagawa J."/>
            <person name="Obokata J."/>
            <person name="Shigenobu S."/>
        </authorList>
    </citation>
    <scope>NUCLEOTIDE SEQUENCE [LARGE SCALE GENOMIC DNA]</scope>
</reference>
<gene>
    <name evidence="1" type="ORF">PoB_000596200</name>
</gene>
<evidence type="ECO:0000313" key="2">
    <source>
        <dbReference type="Proteomes" id="UP000735302"/>
    </source>
</evidence>
<organism evidence="1 2">
    <name type="scientific">Plakobranchus ocellatus</name>
    <dbReference type="NCBI Taxonomy" id="259542"/>
    <lineage>
        <taxon>Eukaryota</taxon>
        <taxon>Metazoa</taxon>
        <taxon>Spiralia</taxon>
        <taxon>Lophotrochozoa</taxon>
        <taxon>Mollusca</taxon>
        <taxon>Gastropoda</taxon>
        <taxon>Heterobranchia</taxon>
        <taxon>Euthyneura</taxon>
        <taxon>Panpulmonata</taxon>
        <taxon>Sacoglossa</taxon>
        <taxon>Placobranchoidea</taxon>
        <taxon>Plakobranchidae</taxon>
        <taxon>Plakobranchus</taxon>
    </lineage>
</organism>
<evidence type="ECO:0000313" key="1">
    <source>
        <dbReference type="EMBL" id="GFN79456.1"/>
    </source>
</evidence>
<keyword evidence="2" id="KW-1185">Reference proteome</keyword>
<name>A0AAV3Y9I5_9GAST</name>
<dbReference type="AlphaFoldDB" id="A0AAV3Y9I5"/>
<accession>A0AAV3Y9I5</accession>
<sequence length="85" mass="9509">MLEKLDIDGKDLSYNGIKLHLYTQLPPSGTTFSAPAPAPFELSTERSLITGRIRILEPTSSLMTLGRPCHFQVYRDPMTFSIIVL</sequence>
<proteinExistence type="predicted"/>
<dbReference type="EMBL" id="BLXT01000663">
    <property type="protein sequence ID" value="GFN79456.1"/>
    <property type="molecule type" value="Genomic_DNA"/>
</dbReference>
<comment type="caution">
    <text evidence="1">The sequence shown here is derived from an EMBL/GenBank/DDBJ whole genome shotgun (WGS) entry which is preliminary data.</text>
</comment>
<protein>
    <submittedName>
        <fullName evidence="1">Uncharacterized protein</fullName>
    </submittedName>
</protein>